<evidence type="ECO:0000313" key="5">
    <source>
        <dbReference type="Proteomes" id="UP000824120"/>
    </source>
</evidence>
<evidence type="ECO:0000313" key="4">
    <source>
        <dbReference type="EMBL" id="KAG5589882.1"/>
    </source>
</evidence>
<dbReference type="OrthoDB" id="1305854at2759"/>
<evidence type="ECO:0000256" key="1">
    <source>
        <dbReference type="PROSITE-ProRule" id="PRU00047"/>
    </source>
</evidence>
<dbReference type="PROSITE" id="PS50158">
    <property type="entry name" value="ZF_CCHC"/>
    <property type="match status" value="1"/>
</dbReference>
<keyword evidence="1" id="KW-0863">Zinc-finger</keyword>
<evidence type="ECO:0000256" key="2">
    <source>
        <dbReference type="SAM" id="MobiDB-lite"/>
    </source>
</evidence>
<dbReference type="SUPFAM" id="SSF57756">
    <property type="entry name" value="Retrovirus zinc finger-like domains"/>
    <property type="match status" value="1"/>
</dbReference>
<keyword evidence="5" id="KW-1185">Reference proteome</keyword>
<keyword evidence="1" id="KW-0862">Zinc</keyword>
<reference evidence="4 5" key="1">
    <citation type="submission" date="2020-09" db="EMBL/GenBank/DDBJ databases">
        <title>De no assembly of potato wild relative species, Solanum commersonii.</title>
        <authorList>
            <person name="Cho K."/>
        </authorList>
    </citation>
    <scope>NUCLEOTIDE SEQUENCE [LARGE SCALE GENOMIC DNA]</scope>
    <source>
        <strain evidence="4">LZ3.2</strain>
        <tissue evidence="4">Leaf</tissue>
    </source>
</reference>
<dbReference type="Gene3D" id="4.10.60.10">
    <property type="entry name" value="Zinc finger, CCHC-type"/>
    <property type="match status" value="1"/>
</dbReference>
<name>A0A9J5XQ14_SOLCO</name>
<dbReference type="Proteomes" id="UP000824120">
    <property type="component" value="Chromosome 8"/>
</dbReference>
<keyword evidence="1" id="KW-0479">Metal-binding</keyword>
<comment type="caution">
    <text evidence="4">The sequence shown here is derived from an EMBL/GenBank/DDBJ whole genome shotgun (WGS) entry which is preliminary data.</text>
</comment>
<organism evidence="4 5">
    <name type="scientific">Solanum commersonii</name>
    <name type="common">Commerson's wild potato</name>
    <name type="synonym">Commerson's nightshade</name>
    <dbReference type="NCBI Taxonomy" id="4109"/>
    <lineage>
        <taxon>Eukaryota</taxon>
        <taxon>Viridiplantae</taxon>
        <taxon>Streptophyta</taxon>
        <taxon>Embryophyta</taxon>
        <taxon>Tracheophyta</taxon>
        <taxon>Spermatophyta</taxon>
        <taxon>Magnoliopsida</taxon>
        <taxon>eudicotyledons</taxon>
        <taxon>Gunneridae</taxon>
        <taxon>Pentapetalae</taxon>
        <taxon>asterids</taxon>
        <taxon>lamiids</taxon>
        <taxon>Solanales</taxon>
        <taxon>Solanaceae</taxon>
        <taxon>Solanoideae</taxon>
        <taxon>Solaneae</taxon>
        <taxon>Solanum</taxon>
    </lineage>
</organism>
<sequence length="74" mass="8220">MPAPRGKNDYRNQNPQNFRVQGSQSYGSIAQGFTHNPLCGKCGKLHLGECRVGTNLCYKCGRTGNFSKECPKNR</sequence>
<dbReference type="InterPro" id="IPR001878">
    <property type="entry name" value="Znf_CCHC"/>
</dbReference>
<dbReference type="GO" id="GO:0008270">
    <property type="term" value="F:zinc ion binding"/>
    <property type="evidence" value="ECO:0007669"/>
    <property type="project" value="UniProtKB-KW"/>
</dbReference>
<feature type="compositionally biased region" description="Basic and acidic residues" evidence="2">
    <location>
        <begin position="1"/>
        <end position="10"/>
    </location>
</feature>
<evidence type="ECO:0000259" key="3">
    <source>
        <dbReference type="PROSITE" id="PS50158"/>
    </source>
</evidence>
<dbReference type="GO" id="GO:0003676">
    <property type="term" value="F:nucleic acid binding"/>
    <property type="evidence" value="ECO:0007669"/>
    <property type="project" value="InterPro"/>
</dbReference>
<accession>A0A9J5XQ14</accession>
<feature type="domain" description="CCHC-type" evidence="3">
    <location>
        <begin position="57"/>
        <end position="72"/>
    </location>
</feature>
<gene>
    <name evidence="4" type="ORF">H5410_040396</name>
</gene>
<dbReference type="AlphaFoldDB" id="A0A9J5XQ14"/>
<proteinExistence type="predicted"/>
<protein>
    <recommendedName>
        <fullName evidence="3">CCHC-type domain-containing protein</fullName>
    </recommendedName>
</protein>
<dbReference type="EMBL" id="JACXVP010000008">
    <property type="protein sequence ID" value="KAG5589882.1"/>
    <property type="molecule type" value="Genomic_DNA"/>
</dbReference>
<feature type="region of interest" description="Disordered" evidence="2">
    <location>
        <begin position="1"/>
        <end position="20"/>
    </location>
</feature>
<feature type="compositionally biased region" description="Polar residues" evidence="2">
    <location>
        <begin position="11"/>
        <end position="20"/>
    </location>
</feature>
<dbReference type="InterPro" id="IPR036875">
    <property type="entry name" value="Znf_CCHC_sf"/>
</dbReference>